<name>A0ABY2B0Z1_9FLAO</name>
<proteinExistence type="predicted"/>
<protein>
    <submittedName>
        <fullName evidence="1">Uncharacterized protein</fullName>
    </submittedName>
</protein>
<sequence>MRKIWLAAALAPIRVKSYAPGVPAHRLERIAEKAPKKIILYTINNADHSKLNSGSNP</sequence>
<dbReference type="EMBL" id="SLWA01000004">
    <property type="protein sequence ID" value="TCN57646.1"/>
    <property type="molecule type" value="Genomic_DNA"/>
</dbReference>
<evidence type="ECO:0000313" key="1">
    <source>
        <dbReference type="EMBL" id="TCN57646.1"/>
    </source>
</evidence>
<dbReference type="Proteomes" id="UP000295270">
    <property type="component" value="Unassembled WGS sequence"/>
</dbReference>
<keyword evidence="2" id="KW-1185">Reference proteome</keyword>
<gene>
    <name evidence="1" type="ORF">EV142_104307</name>
</gene>
<reference evidence="1 2" key="1">
    <citation type="journal article" date="2015" name="Stand. Genomic Sci.">
        <title>Genomic Encyclopedia of Bacterial and Archaeal Type Strains, Phase III: the genomes of soil and plant-associated and newly described type strains.</title>
        <authorList>
            <person name="Whitman W.B."/>
            <person name="Woyke T."/>
            <person name="Klenk H.P."/>
            <person name="Zhou Y."/>
            <person name="Lilburn T.G."/>
            <person name="Beck B.J."/>
            <person name="De Vos P."/>
            <person name="Vandamme P."/>
            <person name="Eisen J.A."/>
            <person name="Garrity G."/>
            <person name="Hugenholtz P."/>
            <person name="Kyrpides N.C."/>
        </authorList>
    </citation>
    <scope>NUCLEOTIDE SEQUENCE [LARGE SCALE GENOMIC DNA]</scope>
    <source>
        <strain evidence="1 2">P5626</strain>
    </source>
</reference>
<evidence type="ECO:0000313" key="2">
    <source>
        <dbReference type="Proteomes" id="UP000295270"/>
    </source>
</evidence>
<organism evidence="1 2">
    <name type="scientific">Flavobacterium circumlabens</name>
    <dbReference type="NCBI Taxonomy" id="2133765"/>
    <lineage>
        <taxon>Bacteria</taxon>
        <taxon>Pseudomonadati</taxon>
        <taxon>Bacteroidota</taxon>
        <taxon>Flavobacteriia</taxon>
        <taxon>Flavobacteriales</taxon>
        <taxon>Flavobacteriaceae</taxon>
        <taxon>Flavobacterium</taxon>
    </lineage>
</organism>
<comment type="caution">
    <text evidence="1">The sequence shown here is derived from an EMBL/GenBank/DDBJ whole genome shotgun (WGS) entry which is preliminary data.</text>
</comment>
<accession>A0ABY2B0Z1</accession>